<reference evidence="1 2" key="1">
    <citation type="submission" date="2019-02" db="EMBL/GenBank/DDBJ databases">
        <authorList>
            <consortium name="Pathogen Informatics"/>
        </authorList>
    </citation>
    <scope>NUCLEOTIDE SEQUENCE [LARGE SCALE GENOMIC DNA]</scope>
    <source>
        <strain evidence="1 2">3012STDY6944375</strain>
    </source>
</reference>
<dbReference type="InterPro" id="IPR032774">
    <property type="entry name" value="WG_beta_rep"/>
</dbReference>
<evidence type="ECO:0000313" key="1">
    <source>
        <dbReference type="EMBL" id="VFB03390.1"/>
    </source>
</evidence>
<dbReference type="Proteomes" id="UP000290013">
    <property type="component" value="Chromosome"/>
</dbReference>
<protein>
    <recommendedName>
        <fullName evidence="3">WG containing repeat-containing protein</fullName>
    </recommendedName>
</protein>
<evidence type="ECO:0008006" key="3">
    <source>
        <dbReference type="Google" id="ProtNLM"/>
    </source>
</evidence>
<dbReference type="KEGG" id="ctai:NCTC12078_01401"/>
<dbReference type="AlphaFoldDB" id="A0A4U8WDL2"/>
<dbReference type="Pfam" id="PF14903">
    <property type="entry name" value="WG_beta_rep"/>
    <property type="match status" value="2"/>
</dbReference>
<dbReference type="RefSeq" id="WP_130914016.1">
    <property type="nucleotide sequence ID" value="NZ_LR215974.1"/>
</dbReference>
<organism evidence="1 2">
    <name type="scientific">Chryseobacterium taihuense</name>
    <dbReference type="NCBI Taxonomy" id="1141221"/>
    <lineage>
        <taxon>Bacteria</taxon>
        <taxon>Pseudomonadati</taxon>
        <taxon>Bacteroidota</taxon>
        <taxon>Flavobacteriia</taxon>
        <taxon>Flavobacteriales</taxon>
        <taxon>Weeksellaceae</taxon>
        <taxon>Chryseobacterium group</taxon>
        <taxon>Chryseobacterium</taxon>
    </lineage>
</organism>
<dbReference type="EMBL" id="LR215974">
    <property type="protein sequence ID" value="VFB03390.1"/>
    <property type="molecule type" value="Genomic_DNA"/>
</dbReference>
<evidence type="ECO:0000313" key="2">
    <source>
        <dbReference type="Proteomes" id="UP000290013"/>
    </source>
</evidence>
<proteinExistence type="predicted"/>
<sequence length="198" mass="23024">MEIVYKSICNDKIIIKESQNYYLLNIKTGSRTTLDYDIIYPISKMYNISFHPTTRFITIINYINDEDSFYDKYGIFPDRFISDSGKYGIIDAEGKICVPNIYDKIQQIHDDYFKVAIGKFNFKINPDTDEIIASGGKWGIIDSKNEIIVPVTFTNIYYDRHRNSFLAYEGGVMIGYEDSHDNTYIWSVNGGKEIEFKI</sequence>
<gene>
    <name evidence="1" type="ORF">NCTC12078_01401</name>
</gene>
<name>A0A4U8WDL2_9FLAO</name>
<accession>A0A4U8WDL2</accession>